<organism evidence="10 11">
    <name type="scientific">Bugula neritina</name>
    <name type="common">Brown bryozoan</name>
    <name type="synonym">Sertularia neritina</name>
    <dbReference type="NCBI Taxonomy" id="10212"/>
    <lineage>
        <taxon>Eukaryota</taxon>
        <taxon>Metazoa</taxon>
        <taxon>Spiralia</taxon>
        <taxon>Lophotrochozoa</taxon>
        <taxon>Bryozoa</taxon>
        <taxon>Gymnolaemata</taxon>
        <taxon>Cheilostomatida</taxon>
        <taxon>Flustrina</taxon>
        <taxon>Buguloidea</taxon>
        <taxon>Bugulidae</taxon>
        <taxon>Bugula</taxon>
    </lineage>
</organism>
<keyword evidence="6" id="KW-0675">Receptor</keyword>
<keyword evidence="2 8" id="KW-0812">Transmembrane</keyword>
<dbReference type="Proteomes" id="UP000593567">
    <property type="component" value="Unassembled WGS sequence"/>
</dbReference>
<dbReference type="PANTHER" id="PTHR24243">
    <property type="entry name" value="G-PROTEIN COUPLED RECEPTOR"/>
    <property type="match status" value="1"/>
</dbReference>
<accession>A0A7J7JNH2</accession>
<keyword evidence="11" id="KW-1185">Reference proteome</keyword>
<keyword evidence="3 8" id="KW-1133">Transmembrane helix</keyword>
<dbReference type="Gene3D" id="1.20.1070.10">
    <property type="entry name" value="Rhodopsin 7-helix transmembrane proteins"/>
    <property type="match status" value="1"/>
</dbReference>
<dbReference type="GO" id="GO:0004930">
    <property type="term" value="F:G protein-coupled receptor activity"/>
    <property type="evidence" value="ECO:0007669"/>
    <property type="project" value="UniProtKB-KW"/>
</dbReference>
<evidence type="ECO:0000313" key="11">
    <source>
        <dbReference type="Proteomes" id="UP000593567"/>
    </source>
</evidence>
<dbReference type="InterPro" id="IPR017452">
    <property type="entry name" value="GPCR_Rhodpsn_7TM"/>
</dbReference>
<dbReference type="SUPFAM" id="SSF81321">
    <property type="entry name" value="Family A G protein-coupled receptor-like"/>
    <property type="match status" value="1"/>
</dbReference>
<protein>
    <recommendedName>
        <fullName evidence="9">G-protein coupled receptors family 1 profile domain-containing protein</fullName>
    </recommendedName>
</protein>
<keyword evidence="7" id="KW-0807">Transducer</keyword>
<dbReference type="EMBL" id="VXIV02002171">
    <property type="protein sequence ID" value="KAF6026976.1"/>
    <property type="molecule type" value="Genomic_DNA"/>
</dbReference>
<evidence type="ECO:0000259" key="9">
    <source>
        <dbReference type="PROSITE" id="PS50262"/>
    </source>
</evidence>
<evidence type="ECO:0000256" key="5">
    <source>
        <dbReference type="ARBA" id="ARBA00023136"/>
    </source>
</evidence>
<comment type="caution">
    <text evidence="10">The sequence shown here is derived from an EMBL/GenBank/DDBJ whole genome shotgun (WGS) entry which is preliminary data.</text>
</comment>
<gene>
    <name evidence="10" type="ORF">EB796_014716</name>
</gene>
<feature type="transmembrane region" description="Helical" evidence="8">
    <location>
        <begin position="114"/>
        <end position="137"/>
    </location>
</feature>
<feature type="transmembrane region" description="Helical" evidence="8">
    <location>
        <begin position="72"/>
        <end position="94"/>
    </location>
</feature>
<keyword evidence="5 8" id="KW-0472">Membrane</keyword>
<keyword evidence="4" id="KW-0297">G-protein coupled receptor</keyword>
<evidence type="ECO:0000256" key="6">
    <source>
        <dbReference type="ARBA" id="ARBA00023170"/>
    </source>
</evidence>
<comment type="subcellular location">
    <subcellularLocation>
        <location evidence="1">Membrane</location>
        <topology evidence="1">Multi-pass membrane protein</topology>
    </subcellularLocation>
</comment>
<evidence type="ECO:0000256" key="1">
    <source>
        <dbReference type="ARBA" id="ARBA00004141"/>
    </source>
</evidence>
<feature type="transmembrane region" description="Helical" evidence="8">
    <location>
        <begin position="20"/>
        <end position="44"/>
    </location>
</feature>
<evidence type="ECO:0000313" key="10">
    <source>
        <dbReference type="EMBL" id="KAF6026976.1"/>
    </source>
</evidence>
<dbReference type="AlphaFoldDB" id="A0A7J7JNH2"/>
<evidence type="ECO:0000256" key="3">
    <source>
        <dbReference type="ARBA" id="ARBA00022989"/>
    </source>
</evidence>
<evidence type="ECO:0000256" key="8">
    <source>
        <dbReference type="SAM" id="Phobius"/>
    </source>
</evidence>
<evidence type="ECO:0000256" key="7">
    <source>
        <dbReference type="ARBA" id="ARBA00023224"/>
    </source>
</evidence>
<evidence type="ECO:0000256" key="4">
    <source>
        <dbReference type="ARBA" id="ARBA00023040"/>
    </source>
</evidence>
<name>A0A7J7JNH2_BUGNE</name>
<proteinExistence type="predicted"/>
<dbReference type="CDD" id="cd00637">
    <property type="entry name" value="7tm_classA_rhodopsin-like"/>
    <property type="match status" value="1"/>
</dbReference>
<feature type="domain" description="G-protein coupled receptors family 1 profile" evidence="9">
    <location>
        <begin position="1"/>
        <end position="134"/>
    </location>
</feature>
<sequence>MDRFDEYGAFVPILARAEYTTITVVGSGLLPMCLCSLLTILLITQLTRSHSSMKNSLRREQMAARLVEQRQLTVTLLLIVVFFIVSVIPTVYFWLMKRAGFFAKHKISLYAETIFWSVSGAFVAINYVGNFFIYILANRAFRNDFSRVLLRMKSSWGSFPVRSSSKAMSTSQQTYQTRV</sequence>
<dbReference type="PROSITE" id="PS50262">
    <property type="entry name" value="G_PROTEIN_RECEP_F1_2"/>
    <property type="match status" value="1"/>
</dbReference>
<dbReference type="PANTHER" id="PTHR24243:SF233">
    <property type="entry name" value="THYROTROPIN-RELEASING HORMONE RECEPTOR"/>
    <property type="match status" value="1"/>
</dbReference>
<evidence type="ECO:0000256" key="2">
    <source>
        <dbReference type="ARBA" id="ARBA00022692"/>
    </source>
</evidence>
<dbReference type="GO" id="GO:0005886">
    <property type="term" value="C:plasma membrane"/>
    <property type="evidence" value="ECO:0007669"/>
    <property type="project" value="TreeGrafter"/>
</dbReference>
<reference evidence="10" key="1">
    <citation type="submission" date="2020-06" db="EMBL/GenBank/DDBJ databases">
        <title>Draft genome of Bugula neritina, a colonial animal packing powerful symbionts and potential medicines.</title>
        <authorList>
            <person name="Rayko M."/>
        </authorList>
    </citation>
    <scope>NUCLEOTIDE SEQUENCE [LARGE SCALE GENOMIC DNA]</scope>
    <source>
        <strain evidence="10">Kwan_BN1</strain>
    </source>
</reference>